<dbReference type="Pfam" id="PF03129">
    <property type="entry name" value="HGTP_anticodon"/>
    <property type="match status" value="1"/>
</dbReference>
<dbReference type="GO" id="GO:0006435">
    <property type="term" value="P:threonyl-tRNA aminoacylation"/>
    <property type="evidence" value="ECO:0007669"/>
    <property type="project" value="UniProtKB-UniRule"/>
</dbReference>
<evidence type="ECO:0000256" key="10">
    <source>
        <dbReference type="ARBA" id="ARBA00022917"/>
    </source>
</evidence>
<dbReference type="GO" id="GO:0046872">
    <property type="term" value="F:metal ion binding"/>
    <property type="evidence" value="ECO:0007669"/>
    <property type="project" value="UniProtKB-KW"/>
</dbReference>
<evidence type="ECO:0000256" key="11">
    <source>
        <dbReference type="ARBA" id="ARBA00023146"/>
    </source>
</evidence>
<dbReference type="STRING" id="859654.BVAF_354"/>
<dbReference type="InterPro" id="IPR047246">
    <property type="entry name" value="ThrRS_anticodon"/>
</dbReference>
<evidence type="ECO:0000313" key="15">
    <source>
        <dbReference type="EMBL" id="ADV33748.1"/>
    </source>
</evidence>
<protein>
    <recommendedName>
        <fullName evidence="2 13">Threonine--tRNA ligase</fullName>
        <ecNumber evidence="2 13">6.1.1.3</ecNumber>
    </recommendedName>
</protein>
<evidence type="ECO:0000259" key="14">
    <source>
        <dbReference type="PROSITE" id="PS50862"/>
    </source>
</evidence>
<dbReference type="InterPro" id="IPR006195">
    <property type="entry name" value="aa-tRNA-synth_II"/>
</dbReference>
<dbReference type="SUPFAM" id="SSF52954">
    <property type="entry name" value="Class II aaRS ABD-related"/>
    <property type="match status" value="1"/>
</dbReference>
<keyword evidence="9" id="KW-0067">ATP-binding</keyword>
<keyword evidence="7" id="KW-0547">Nucleotide-binding</keyword>
<dbReference type="GO" id="GO:0000049">
    <property type="term" value="F:tRNA binding"/>
    <property type="evidence" value="ECO:0007669"/>
    <property type="project" value="UniProtKB-KW"/>
</dbReference>
<evidence type="ECO:0000256" key="8">
    <source>
        <dbReference type="ARBA" id="ARBA00022833"/>
    </source>
</evidence>
<evidence type="ECO:0000256" key="13">
    <source>
        <dbReference type="NCBIfam" id="TIGR00418"/>
    </source>
</evidence>
<dbReference type="Proteomes" id="UP000007464">
    <property type="component" value="Chromosome"/>
</dbReference>
<sequence>MDNHFQQYKKKDHRTLSNQLDLFHTQDDAPGMIFWHKNGWIIFQELKKFIRKKLQQYQYQEVKSPIMIDQELWKKTGHWDNYYEHIFITASENRTYCIKPMNCPGHIQIFNYGIKSYKDLPLRIAEFGHCHRNEPSGSLHGLMRIREFTQDDAHIFCSIEQIPTELNYCIKMMYDVYHTFGFKKIIVKLSTRPIKRIGEDSIWDITEQCLVHILQKKNIEFTYQPQDGAFYGPKIEFILLDSLKRAWQCGTVQLDFSLPKLLKAKYIDNNNKYQIPVMIHRAILGSIERFIGLITEEYSGFLPTWLAPTQIVLMNVTDAQSLYVTNIANRLKFENFRVQIDLRNEKIGCKIRLHTMHRVPYMIICGNSEVDHGTISIRTFRGRKINNYNIDTFIQKLKQEINTYNFNQLEE</sequence>
<dbReference type="Gene3D" id="3.40.50.800">
    <property type="entry name" value="Anticodon-binding domain"/>
    <property type="match status" value="1"/>
</dbReference>
<keyword evidence="4" id="KW-0820">tRNA-binding</keyword>
<evidence type="ECO:0000256" key="2">
    <source>
        <dbReference type="ARBA" id="ARBA00013163"/>
    </source>
</evidence>
<evidence type="ECO:0000256" key="1">
    <source>
        <dbReference type="ARBA" id="ARBA00008226"/>
    </source>
</evidence>
<keyword evidence="5" id="KW-0436">Ligase</keyword>
<dbReference type="Pfam" id="PF00587">
    <property type="entry name" value="tRNA-synt_2b"/>
    <property type="match status" value="1"/>
</dbReference>
<evidence type="ECO:0000256" key="9">
    <source>
        <dbReference type="ARBA" id="ARBA00022840"/>
    </source>
</evidence>
<dbReference type="AlphaFoldDB" id="E8Q701"/>
<evidence type="ECO:0000256" key="12">
    <source>
        <dbReference type="ARBA" id="ARBA00049515"/>
    </source>
</evidence>
<dbReference type="PROSITE" id="PS50862">
    <property type="entry name" value="AA_TRNA_LIGASE_II"/>
    <property type="match status" value="1"/>
</dbReference>
<evidence type="ECO:0000256" key="4">
    <source>
        <dbReference type="ARBA" id="ARBA00022555"/>
    </source>
</evidence>
<name>E8Q701_BLOVB</name>
<dbReference type="CDD" id="cd00860">
    <property type="entry name" value="ThrRS_anticodon"/>
    <property type="match status" value="1"/>
</dbReference>
<feature type="domain" description="Aminoacyl-transfer RNA synthetases class-II family profile" evidence="14">
    <location>
        <begin position="12"/>
        <end position="303"/>
    </location>
</feature>
<evidence type="ECO:0000256" key="3">
    <source>
        <dbReference type="ARBA" id="ARBA00022490"/>
    </source>
</evidence>
<proteinExistence type="inferred from homology"/>
<dbReference type="SUPFAM" id="SSF55681">
    <property type="entry name" value="Class II aaRS and biotin synthetases"/>
    <property type="match status" value="1"/>
</dbReference>
<keyword evidence="11" id="KW-0030">Aminoacyl-tRNA synthetase</keyword>
<dbReference type="PRINTS" id="PR01047">
    <property type="entry name" value="TRNASYNTHTHR"/>
</dbReference>
<keyword evidence="8" id="KW-0862">Zinc</keyword>
<dbReference type="CDD" id="cd00771">
    <property type="entry name" value="ThrRS_core"/>
    <property type="match status" value="1"/>
</dbReference>
<dbReference type="OrthoDB" id="9802304at2"/>
<keyword evidence="10" id="KW-0648">Protein biosynthesis</keyword>
<reference evidence="15 16" key="1">
    <citation type="journal article" date="2010" name="BMC Genomics">
        <title>Unprecedented loss of ammonia assimilation capability in a urease-encoding bacterial mutualist.</title>
        <authorList>
            <person name="Williams L.E."/>
            <person name="Wernegreen J.J."/>
        </authorList>
    </citation>
    <scope>NUCLEOTIDE SEQUENCE [LARGE SCALE GENOMIC DNA]</scope>
    <source>
        <strain evidence="15 16">BVAF</strain>
    </source>
</reference>
<comment type="similarity">
    <text evidence="1">Belongs to the class-II aminoacyl-tRNA synthetase family.</text>
</comment>
<dbReference type="PANTHER" id="PTHR11451">
    <property type="entry name" value="THREONINE-TRNA LIGASE"/>
    <property type="match status" value="1"/>
</dbReference>
<dbReference type="FunFam" id="3.40.50.800:FF:000001">
    <property type="entry name" value="Threonine--tRNA ligase"/>
    <property type="match status" value="1"/>
</dbReference>
<dbReference type="FunFam" id="3.30.930.10:FF:000002">
    <property type="entry name" value="Threonine--tRNA ligase"/>
    <property type="match status" value="1"/>
</dbReference>
<dbReference type="InterPro" id="IPR002320">
    <property type="entry name" value="Thr-tRNA-ligase_IIa"/>
</dbReference>
<dbReference type="InterPro" id="IPR004154">
    <property type="entry name" value="Anticodon-bd"/>
</dbReference>
<organism evidence="15 16">
    <name type="scientific">Blochmanniella vafra (strain BVAF)</name>
    <dbReference type="NCBI Taxonomy" id="859654"/>
    <lineage>
        <taxon>Bacteria</taxon>
        <taxon>Pseudomonadati</taxon>
        <taxon>Pseudomonadota</taxon>
        <taxon>Gammaproteobacteria</taxon>
        <taxon>Enterobacterales</taxon>
        <taxon>Enterobacteriaceae</taxon>
        <taxon>ant endosymbionts</taxon>
        <taxon>Candidatus Blochmanniella</taxon>
    </lineage>
</organism>
<dbReference type="InterPro" id="IPR033728">
    <property type="entry name" value="ThrRS_core"/>
</dbReference>
<dbReference type="GO" id="GO:0004829">
    <property type="term" value="F:threonine-tRNA ligase activity"/>
    <property type="evidence" value="ECO:0007669"/>
    <property type="project" value="UniProtKB-UniRule"/>
</dbReference>
<gene>
    <name evidence="15" type="primary">thrS</name>
    <name evidence="15" type="ordered locus">BVAF_354</name>
</gene>
<keyword evidence="16" id="KW-1185">Reference proteome</keyword>
<dbReference type="Gene3D" id="3.30.930.10">
    <property type="entry name" value="Bira Bifunctional Protein, Domain 2"/>
    <property type="match status" value="1"/>
</dbReference>
<dbReference type="EC" id="6.1.1.3" evidence="2 13"/>
<evidence type="ECO:0000256" key="6">
    <source>
        <dbReference type="ARBA" id="ARBA00022723"/>
    </source>
</evidence>
<keyword evidence="3" id="KW-0963">Cytoplasm</keyword>
<comment type="catalytic activity">
    <reaction evidence="12">
        <text>tRNA(Thr) + L-threonine + ATP = L-threonyl-tRNA(Thr) + AMP + diphosphate + H(+)</text>
        <dbReference type="Rhea" id="RHEA:24624"/>
        <dbReference type="Rhea" id="RHEA-COMP:9670"/>
        <dbReference type="Rhea" id="RHEA-COMP:9704"/>
        <dbReference type="ChEBI" id="CHEBI:15378"/>
        <dbReference type="ChEBI" id="CHEBI:30616"/>
        <dbReference type="ChEBI" id="CHEBI:33019"/>
        <dbReference type="ChEBI" id="CHEBI:57926"/>
        <dbReference type="ChEBI" id="CHEBI:78442"/>
        <dbReference type="ChEBI" id="CHEBI:78534"/>
        <dbReference type="ChEBI" id="CHEBI:456215"/>
        <dbReference type="EC" id="6.1.1.3"/>
    </reaction>
</comment>
<dbReference type="GO" id="GO:0005829">
    <property type="term" value="C:cytosol"/>
    <property type="evidence" value="ECO:0007669"/>
    <property type="project" value="TreeGrafter"/>
</dbReference>
<keyword evidence="6" id="KW-0479">Metal-binding</keyword>
<dbReference type="InterPro" id="IPR002314">
    <property type="entry name" value="aa-tRNA-synt_IIb"/>
</dbReference>
<dbReference type="GO" id="GO:0005524">
    <property type="term" value="F:ATP binding"/>
    <property type="evidence" value="ECO:0007669"/>
    <property type="project" value="UniProtKB-KW"/>
</dbReference>
<evidence type="ECO:0000256" key="5">
    <source>
        <dbReference type="ARBA" id="ARBA00022598"/>
    </source>
</evidence>
<keyword evidence="4" id="KW-0694">RNA-binding</keyword>
<evidence type="ECO:0000313" key="16">
    <source>
        <dbReference type="Proteomes" id="UP000007464"/>
    </source>
</evidence>
<dbReference type="KEGG" id="bva:BVAF_354"/>
<dbReference type="InterPro" id="IPR045864">
    <property type="entry name" value="aa-tRNA-synth_II/BPL/LPL"/>
</dbReference>
<accession>E8Q701</accession>
<dbReference type="InterPro" id="IPR036621">
    <property type="entry name" value="Anticodon-bd_dom_sf"/>
</dbReference>
<dbReference type="EMBL" id="CP002189">
    <property type="protein sequence ID" value="ADV33748.1"/>
    <property type="molecule type" value="Genomic_DNA"/>
</dbReference>
<dbReference type="NCBIfam" id="TIGR00418">
    <property type="entry name" value="thrS"/>
    <property type="match status" value="1"/>
</dbReference>
<dbReference type="HOGENOM" id="CLU_008554_2_1_6"/>
<evidence type="ECO:0000256" key="7">
    <source>
        <dbReference type="ARBA" id="ARBA00022741"/>
    </source>
</evidence>
<dbReference type="PANTHER" id="PTHR11451:SF44">
    <property type="entry name" value="THREONINE--TRNA LIGASE, CHLOROPLASTIC_MITOCHONDRIAL 2"/>
    <property type="match status" value="1"/>
</dbReference>